<dbReference type="Proteomes" id="UP001151760">
    <property type="component" value="Unassembled WGS sequence"/>
</dbReference>
<keyword evidence="2" id="KW-1185">Reference proteome</keyword>
<comment type="caution">
    <text evidence="1">The sequence shown here is derived from an EMBL/GenBank/DDBJ whole genome shotgun (WGS) entry which is preliminary data.</text>
</comment>
<evidence type="ECO:0000313" key="1">
    <source>
        <dbReference type="EMBL" id="GJT43361.1"/>
    </source>
</evidence>
<proteinExistence type="predicted"/>
<organism evidence="1 2">
    <name type="scientific">Tanacetum coccineum</name>
    <dbReference type="NCBI Taxonomy" id="301880"/>
    <lineage>
        <taxon>Eukaryota</taxon>
        <taxon>Viridiplantae</taxon>
        <taxon>Streptophyta</taxon>
        <taxon>Embryophyta</taxon>
        <taxon>Tracheophyta</taxon>
        <taxon>Spermatophyta</taxon>
        <taxon>Magnoliopsida</taxon>
        <taxon>eudicotyledons</taxon>
        <taxon>Gunneridae</taxon>
        <taxon>Pentapetalae</taxon>
        <taxon>asterids</taxon>
        <taxon>campanulids</taxon>
        <taxon>Asterales</taxon>
        <taxon>Asteraceae</taxon>
        <taxon>Asteroideae</taxon>
        <taxon>Anthemideae</taxon>
        <taxon>Anthemidinae</taxon>
        <taxon>Tanacetum</taxon>
    </lineage>
</organism>
<dbReference type="EMBL" id="BQNB010015722">
    <property type="protein sequence ID" value="GJT43361.1"/>
    <property type="molecule type" value="Genomic_DNA"/>
</dbReference>
<reference evidence="1" key="1">
    <citation type="journal article" date="2022" name="Int. J. Mol. Sci.">
        <title>Draft Genome of Tanacetum Coccineum: Genomic Comparison of Closely Related Tanacetum-Family Plants.</title>
        <authorList>
            <person name="Yamashiro T."/>
            <person name="Shiraishi A."/>
            <person name="Nakayama K."/>
            <person name="Satake H."/>
        </authorList>
    </citation>
    <scope>NUCLEOTIDE SEQUENCE</scope>
</reference>
<reference evidence="1" key="2">
    <citation type="submission" date="2022-01" db="EMBL/GenBank/DDBJ databases">
        <authorList>
            <person name="Yamashiro T."/>
            <person name="Shiraishi A."/>
            <person name="Satake H."/>
            <person name="Nakayama K."/>
        </authorList>
    </citation>
    <scope>NUCLEOTIDE SEQUENCE</scope>
</reference>
<gene>
    <name evidence="1" type="ORF">Tco_0952076</name>
</gene>
<evidence type="ECO:0000313" key="2">
    <source>
        <dbReference type="Proteomes" id="UP001151760"/>
    </source>
</evidence>
<sequence length="407" mass="46121">MVKIYNLRTDLVDFADMDLPARDQRHQYLRFAGLQYTDTDITDFEERLGRIYDREVHRVQVFDFGGLTELMDERLRGRMLMERRDAKGQSVFTSRAWRRLFEIRGPLVHELILEFFSTFRFGEVVLDLDTAGALQFQLGGVRCRRATGLLHEVLLGVRLFASGRKSGAKLSGGHFIGRLAQHFGLVSDDGLRGLSVMTRSGEAASCCGRCPRGAKDAPDVDEGAQAVPAPIHAPPPPPQLQVKSKANDVLLKNLKAKFKWVKTQAEKLGVSPLPQLTAFRFSNSEKKRKRTSEIIKAVFVKENIMVDGMHRNMTPPPQVMPSEGLVIKEPKACIFFYNGNFDLVFQREEEFHLATTPQLIKIQNSTKLNIEIAEDMYQKMILAIKARDDVVEARKIVQFNLDQMGQN</sequence>
<accession>A0ABQ5DVW6</accession>
<protein>
    <submittedName>
        <fullName evidence="1">Uncharacterized protein</fullName>
    </submittedName>
</protein>
<name>A0ABQ5DVW6_9ASTR</name>